<dbReference type="OrthoDB" id="107110at2759"/>
<dbReference type="Proteomes" id="UP000250043">
    <property type="component" value="Unassembled WGS sequence"/>
</dbReference>
<accession>A0A8E2DFV0</accession>
<proteinExistence type="predicted"/>
<organism evidence="1 2">
    <name type="scientific">Obba rivulosa</name>
    <dbReference type="NCBI Taxonomy" id="1052685"/>
    <lineage>
        <taxon>Eukaryota</taxon>
        <taxon>Fungi</taxon>
        <taxon>Dikarya</taxon>
        <taxon>Basidiomycota</taxon>
        <taxon>Agaricomycotina</taxon>
        <taxon>Agaricomycetes</taxon>
        <taxon>Polyporales</taxon>
        <taxon>Gelatoporiaceae</taxon>
        <taxon>Obba</taxon>
    </lineage>
</organism>
<sequence>MFPAIVRSWKAPYLGNADRALYQHVFENRNSDDRVTPVIQALGSGKSRTVDQLSRSHLVIPVNLSPEGCYPPPDSTLRDWLLKKSAKATIRRTSKHHIDALAIDNGRAFFYTFYAALFQTTARYIRKGIRVAIEKEDTLDELQKSRALKSFPTSFAGQFRLFMSLGQTYHTQGILRRRFYQDVMEVADYLSLPHDIYSESDSGFSDEECSSKELYDHVKHAAEELIQVLVDVGYLNSDDVNAEDFWSFPPTIFVSFDGAESMMRYYVSEDGSYWSRMSSVRCASAAFSCMPISTLLLSSAWLPIQPTPLPPPGRSDRITLGGLSMTPFSFLGFDNLLANDNSTKDRSWTLEQVTQPEFWLKLGRPLWGRRFQYGCNSVKGGLIEYAAQLLLGGRTQYDAIHLSESQLLAVLAPRLALEFKPGSRHPGVWGGDIEMNQVEKHLRICLALNPNSSTVATCTIAASEPTVVEAAAWIMRRKGFESYKALRYVMQNTKLSRGNGGELVMANIIIDALDECTFDKEIGTRSRFVVPVTDFFKRLLRRHAFDSLMQALPSHGVGSFAEIFKESKMFVTHFIKILDPAAITQDVLVRCMVRGAAIISSNGNSRIDLVLPFLRGGNKLRPSNVSAILVQAPLDASYSSIPRLECFDRMDAFIKQLFPNPNGEAFPVIRLVCALKAQTQGDQRDVTPSGPAYHPDRVSARRAGPHELSYTTFDIWCAGAPSRAFRNIRTNADKVYEELLDMVTSEVWMDHSPATVIDNSAMRQRASSLYPSATALNGSWARFAAI</sequence>
<dbReference type="PANTHER" id="PTHR33266:SF1">
    <property type="entry name" value="F-BOX DOMAIN-CONTAINING PROTEIN"/>
    <property type="match status" value="1"/>
</dbReference>
<reference evidence="1 2" key="1">
    <citation type="submission" date="2016-07" db="EMBL/GenBank/DDBJ databases">
        <title>Draft genome of the white-rot fungus Obba rivulosa 3A-2.</title>
        <authorList>
            <consortium name="DOE Joint Genome Institute"/>
            <person name="Miettinen O."/>
            <person name="Riley R."/>
            <person name="Acob R."/>
            <person name="Barry K."/>
            <person name="Cullen D."/>
            <person name="De Vries R."/>
            <person name="Hainaut M."/>
            <person name="Hatakka A."/>
            <person name="Henrissat B."/>
            <person name="Hilden K."/>
            <person name="Kuo R."/>
            <person name="Labutti K."/>
            <person name="Lipzen A."/>
            <person name="Makela M.R."/>
            <person name="Sandor L."/>
            <person name="Spatafora J.W."/>
            <person name="Grigoriev I.V."/>
            <person name="Hibbett D.S."/>
        </authorList>
    </citation>
    <scope>NUCLEOTIDE SEQUENCE [LARGE SCALE GENOMIC DNA]</scope>
    <source>
        <strain evidence="1 2">3A-2</strain>
    </source>
</reference>
<keyword evidence="2" id="KW-1185">Reference proteome</keyword>
<dbReference type="AlphaFoldDB" id="A0A8E2DFV0"/>
<evidence type="ECO:0000313" key="1">
    <source>
        <dbReference type="EMBL" id="OCH85212.1"/>
    </source>
</evidence>
<gene>
    <name evidence="1" type="ORF">OBBRIDRAFT_839140</name>
</gene>
<dbReference type="EMBL" id="KV722601">
    <property type="protein sequence ID" value="OCH85212.1"/>
    <property type="molecule type" value="Genomic_DNA"/>
</dbReference>
<protein>
    <submittedName>
        <fullName evidence="1">Uncharacterized protein</fullName>
    </submittedName>
</protein>
<evidence type="ECO:0000313" key="2">
    <source>
        <dbReference type="Proteomes" id="UP000250043"/>
    </source>
</evidence>
<name>A0A8E2DFV0_9APHY</name>
<dbReference type="PANTHER" id="PTHR33266">
    <property type="entry name" value="CHROMOSOME 15, WHOLE GENOME SHOTGUN SEQUENCE"/>
    <property type="match status" value="1"/>
</dbReference>